<organism evidence="5 6">
    <name type="scientific">Actinoplanes nipponensis</name>
    <dbReference type="NCBI Taxonomy" id="135950"/>
    <lineage>
        <taxon>Bacteria</taxon>
        <taxon>Bacillati</taxon>
        <taxon>Actinomycetota</taxon>
        <taxon>Actinomycetes</taxon>
        <taxon>Micromonosporales</taxon>
        <taxon>Micromonosporaceae</taxon>
        <taxon>Actinoplanes</taxon>
    </lineage>
</organism>
<keyword evidence="3" id="KW-0804">Transcription</keyword>
<gene>
    <name evidence="5" type="ORF">Ani05nite_47690</name>
</gene>
<dbReference type="PANTHER" id="PTHR33154:SF33">
    <property type="entry name" value="TRANSCRIPTIONAL REPRESSOR SDPR"/>
    <property type="match status" value="1"/>
</dbReference>
<protein>
    <recommendedName>
        <fullName evidence="4">HTH arsR-type domain-containing protein</fullName>
    </recommendedName>
</protein>
<dbReference type="CDD" id="cd00090">
    <property type="entry name" value="HTH_ARSR"/>
    <property type="match status" value="1"/>
</dbReference>
<dbReference type="AlphaFoldDB" id="A0A919JKX4"/>
<dbReference type="InterPro" id="IPR036388">
    <property type="entry name" value="WH-like_DNA-bd_sf"/>
</dbReference>
<name>A0A919JKX4_9ACTN</name>
<keyword evidence="6" id="KW-1185">Reference proteome</keyword>
<dbReference type="SMART" id="SM00418">
    <property type="entry name" value="HTH_ARSR"/>
    <property type="match status" value="1"/>
</dbReference>
<dbReference type="InterPro" id="IPR051081">
    <property type="entry name" value="HTH_MetalResp_TranReg"/>
</dbReference>
<keyword evidence="1" id="KW-0805">Transcription regulation</keyword>
<dbReference type="EMBL" id="BOMQ01000056">
    <property type="protein sequence ID" value="GIE51235.1"/>
    <property type="molecule type" value="Genomic_DNA"/>
</dbReference>
<dbReference type="InterPro" id="IPR011991">
    <property type="entry name" value="ArsR-like_HTH"/>
</dbReference>
<evidence type="ECO:0000259" key="4">
    <source>
        <dbReference type="SMART" id="SM00418"/>
    </source>
</evidence>
<dbReference type="Proteomes" id="UP000647172">
    <property type="component" value="Unassembled WGS sequence"/>
</dbReference>
<evidence type="ECO:0000313" key="5">
    <source>
        <dbReference type="EMBL" id="GIE51235.1"/>
    </source>
</evidence>
<dbReference type="InterPro" id="IPR001845">
    <property type="entry name" value="HTH_ArsR_DNA-bd_dom"/>
</dbReference>
<evidence type="ECO:0000256" key="2">
    <source>
        <dbReference type="ARBA" id="ARBA00023125"/>
    </source>
</evidence>
<dbReference type="GO" id="GO:0003677">
    <property type="term" value="F:DNA binding"/>
    <property type="evidence" value="ECO:0007669"/>
    <property type="project" value="UniProtKB-KW"/>
</dbReference>
<dbReference type="Pfam" id="PF12840">
    <property type="entry name" value="HTH_20"/>
    <property type="match status" value="1"/>
</dbReference>
<reference evidence="5" key="1">
    <citation type="submission" date="2021-01" db="EMBL/GenBank/DDBJ databases">
        <title>Whole genome shotgun sequence of Actinoplanes nipponensis NBRC 14063.</title>
        <authorList>
            <person name="Komaki H."/>
            <person name="Tamura T."/>
        </authorList>
    </citation>
    <scope>NUCLEOTIDE SEQUENCE</scope>
    <source>
        <strain evidence="5">NBRC 14063</strain>
    </source>
</reference>
<evidence type="ECO:0000256" key="3">
    <source>
        <dbReference type="ARBA" id="ARBA00023163"/>
    </source>
</evidence>
<proteinExistence type="predicted"/>
<dbReference type="PANTHER" id="PTHR33154">
    <property type="entry name" value="TRANSCRIPTIONAL REGULATOR, ARSR FAMILY"/>
    <property type="match status" value="1"/>
</dbReference>
<accession>A0A919JKX4</accession>
<feature type="domain" description="HTH arsR-type" evidence="4">
    <location>
        <begin position="6"/>
        <end position="88"/>
    </location>
</feature>
<evidence type="ECO:0000256" key="1">
    <source>
        <dbReference type="ARBA" id="ARBA00023015"/>
    </source>
</evidence>
<dbReference type="InterPro" id="IPR036390">
    <property type="entry name" value="WH_DNA-bd_sf"/>
</dbReference>
<comment type="caution">
    <text evidence="5">The sequence shown here is derived from an EMBL/GenBank/DDBJ whole genome shotgun (WGS) entry which is preliminary data.</text>
</comment>
<sequence>MLRDPAQFKALGHPLRHRLLIALRQRPATLAQLAAALGAAKGTVGYHVKVLHDAGLVRVTHERRVRGGTEQYYAPASERLRIAPDAPVGGEFLVRAALAEMLPPAPDDPDRTLLRHVRLTAEQAAGVAAALEALQLPDGPEGRPYGVLLSVYRADIPVLPPDD</sequence>
<dbReference type="GO" id="GO:0003700">
    <property type="term" value="F:DNA-binding transcription factor activity"/>
    <property type="evidence" value="ECO:0007669"/>
    <property type="project" value="InterPro"/>
</dbReference>
<evidence type="ECO:0000313" key="6">
    <source>
        <dbReference type="Proteomes" id="UP000647172"/>
    </source>
</evidence>
<keyword evidence="2" id="KW-0238">DNA-binding</keyword>
<dbReference type="Gene3D" id="1.10.10.10">
    <property type="entry name" value="Winged helix-like DNA-binding domain superfamily/Winged helix DNA-binding domain"/>
    <property type="match status" value="1"/>
</dbReference>
<dbReference type="SUPFAM" id="SSF46785">
    <property type="entry name" value="Winged helix' DNA-binding domain"/>
    <property type="match status" value="1"/>
</dbReference>